<proteinExistence type="predicted"/>
<feature type="transmembrane region" description="Helical" evidence="1">
    <location>
        <begin position="353"/>
        <end position="375"/>
    </location>
</feature>
<protein>
    <submittedName>
        <fullName evidence="2">Uncharacterized protein</fullName>
    </submittedName>
</protein>
<keyword evidence="3" id="KW-1185">Reference proteome</keyword>
<sequence length="392" mass="42517">MTEVLHLQSRAYPLHYSSPDLTQGSVLVPGHGELRPVAGRLGSLAYNHDATIEIDLTDMALAGISLPGIEIAGCHARILSGGSVLVVYALRHERDLRGLSLFELDALDARVNNALREADAPILSAMLTASVGSGLVRGLRLRPDRMLDGDESPTDRRSVRYNCHFVTQDPPWGTDPRVPELIMGPACRVLLPFTYAWDLDPRAPIGDLLTMTEPTDIAVAQQSLLAGALLAGREILVDLAGTHPDRADVHAFRHFLDGIWAGFYHLDSYRIESAQDHRATYLAAREVIGLDGTQERADKLLSYVSSSMVASAMQRTEELDNRLNRVASALAVFTVVAFALDAAVFLIGEDGPLWGRLAAVVGVIAAGSAGLYATIHPRARERRRRRSAQPGS</sequence>
<evidence type="ECO:0000313" key="3">
    <source>
        <dbReference type="Proteomes" id="UP001301731"/>
    </source>
</evidence>
<gene>
    <name evidence="2" type="ORF">R2D22_21445</name>
</gene>
<feature type="transmembrane region" description="Helical" evidence="1">
    <location>
        <begin position="323"/>
        <end position="347"/>
    </location>
</feature>
<evidence type="ECO:0000313" key="2">
    <source>
        <dbReference type="EMBL" id="WOX23808.1"/>
    </source>
</evidence>
<name>A0ABZ0LWH2_9ACTN</name>
<dbReference type="Proteomes" id="UP001301731">
    <property type="component" value="Chromosome"/>
</dbReference>
<accession>A0ABZ0LWH2</accession>
<dbReference type="RefSeq" id="WP_318106070.1">
    <property type="nucleotide sequence ID" value="NZ_CP137573.1"/>
</dbReference>
<keyword evidence="1" id="KW-0472">Membrane</keyword>
<evidence type="ECO:0000256" key="1">
    <source>
        <dbReference type="SAM" id="Phobius"/>
    </source>
</evidence>
<keyword evidence="1" id="KW-0812">Transmembrane</keyword>
<keyword evidence="1" id="KW-1133">Transmembrane helix</keyword>
<dbReference type="EMBL" id="CP137573">
    <property type="protein sequence ID" value="WOX23808.1"/>
    <property type="molecule type" value="Genomic_DNA"/>
</dbReference>
<organism evidence="2 3">
    <name type="scientific">Streptomyces solicathayae</name>
    <dbReference type="NCBI Taxonomy" id="3081768"/>
    <lineage>
        <taxon>Bacteria</taxon>
        <taxon>Bacillati</taxon>
        <taxon>Actinomycetota</taxon>
        <taxon>Actinomycetes</taxon>
        <taxon>Kitasatosporales</taxon>
        <taxon>Streptomycetaceae</taxon>
        <taxon>Streptomyces</taxon>
    </lineage>
</organism>
<reference evidence="2 3" key="1">
    <citation type="submission" date="2023-10" db="EMBL/GenBank/DDBJ databases">
        <title>The genome sequence of Streptomyces sp. HUAS YS2.</title>
        <authorList>
            <person name="Mo P."/>
        </authorList>
    </citation>
    <scope>NUCLEOTIDE SEQUENCE [LARGE SCALE GENOMIC DNA]</scope>
    <source>
        <strain evidence="2 3">HUAS YS2</strain>
    </source>
</reference>